<dbReference type="SMART" id="SM00733">
    <property type="entry name" value="Mterf"/>
    <property type="match status" value="3"/>
</dbReference>
<comment type="caution">
    <text evidence="4">The sequence shown here is derived from an EMBL/GenBank/DDBJ whole genome shotgun (WGS) entry which is preliminary data.</text>
</comment>
<dbReference type="InterPro" id="IPR038538">
    <property type="entry name" value="MTERF_sf"/>
</dbReference>
<dbReference type="InterPro" id="IPR003690">
    <property type="entry name" value="MTERF"/>
</dbReference>
<keyword evidence="2" id="KW-0805">Transcription regulation</keyword>
<evidence type="ECO:0000313" key="5">
    <source>
        <dbReference type="Proteomes" id="UP000323000"/>
    </source>
</evidence>
<dbReference type="Gene3D" id="1.25.70.10">
    <property type="entry name" value="Transcription termination factor 3, mitochondrial"/>
    <property type="match status" value="1"/>
</dbReference>
<proteinExistence type="inferred from homology"/>
<dbReference type="PANTHER" id="PTHR13068:SF133">
    <property type="entry name" value="MITOCHONDRIAL TRANSCRIPTION TERMINATION FACTOR FAMILY PROTEIN"/>
    <property type="match status" value="1"/>
</dbReference>
<sequence length="435" mass="48762">MVSTSDKYFIDNYVTKYEKQVPHLLNIFQGKIGSWLVEDINDAKLMTALEFDVNTKTQVTEEPPDLSKQINLRRDMLGLLYCKRLQSLLAFKLKPNYVGDSIILRSFSSIKLVDNSKKDVEEQKKISFTVSYLTNSCGLPLESAVSVSKHVKFLSPERPDVVLRLLRDHGFANTHISKLVKKLPSVLLAKPEETLLPKLEFLHSIGVSSSDITNTICWNPNFLSRSLQKCIIPCYNSLKSFLDNDDKKSLKVFRQTSWITMHNLQKNIVANASILREHGVPPSTISQLLTCYPSVMALNVDNGVGVLPFEQMMMMSGLWNNLAIRKFPRTCRQLSYVHVIVYGSVHSWMAKASASSSVQAAAVTALSIHVPQNQGHSCVLKASDFDMSVQTLAGFPPLGLLELLRVGTDNYSFPKLDKSFTHAYAYGHVEAFSQP</sequence>
<evidence type="ECO:0000256" key="3">
    <source>
        <dbReference type="ARBA" id="ARBA00022946"/>
    </source>
</evidence>
<dbReference type="GO" id="GO:0006353">
    <property type="term" value="P:DNA-templated transcription termination"/>
    <property type="evidence" value="ECO:0007669"/>
    <property type="project" value="UniProtKB-KW"/>
</dbReference>
<dbReference type="GO" id="GO:0003676">
    <property type="term" value="F:nucleic acid binding"/>
    <property type="evidence" value="ECO:0007669"/>
    <property type="project" value="InterPro"/>
</dbReference>
<dbReference type="AlphaFoldDB" id="A0A5C7I289"/>
<dbReference type="EMBL" id="VAHF01000004">
    <property type="protein sequence ID" value="TXG63623.1"/>
    <property type="molecule type" value="Genomic_DNA"/>
</dbReference>
<dbReference type="Pfam" id="PF02536">
    <property type="entry name" value="mTERF"/>
    <property type="match status" value="1"/>
</dbReference>
<evidence type="ECO:0000256" key="1">
    <source>
        <dbReference type="ARBA" id="ARBA00007692"/>
    </source>
</evidence>
<keyword evidence="3" id="KW-0809">Transit peptide</keyword>
<keyword evidence="2" id="KW-0804">Transcription</keyword>
<evidence type="ECO:0000256" key="2">
    <source>
        <dbReference type="ARBA" id="ARBA00022472"/>
    </source>
</evidence>
<protein>
    <submittedName>
        <fullName evidence="4">Uncharacterized protein</fullName>
    </submittedName>
</protein>
<gene>
    <name evidence="4" type="ORF">EZV62_010617</name>
</gene>
<reference evidence="5" key="1">
    <citation type="journal article" date="2019" name="Gigascience">
        <title>De novo genome assembly of the endangered Acer yangbiense, a plant species with extremely small populations endemic to Yunnan Province, China.</title>
        <authorList>
            <person name="Yang J."/>
            <person name="Wariss H.M."/>
            <person name="Tao L."/>
            <person name="Zhang R."/>
            <person name="Yun Q."/>
            <person name="Hollingsworth P."/>
            <person name="Dao Z."/>
            <person name="Luo G."/>
            <person name="Guo H."/>
            <person name="Ma Y."/>
            <person name="Sun W."/>
        </authorList>
    </citation>
    <scope>NUCLEOTIDE SEQUENCE [LARGE SCALE GENOMIC DNA]</scope>
    <source>
        <strain evidence="5">cv. Malutang</strain>
    </source>
</reference>
<comment type="similarity">
    <text evidence="1">Belongs to the mTERF family.</text>
</comment>
<organism evidence="4 5">
    <name type="scientific">Acer yangbiense</name>
    <dbReference type="NCBI Taxonomy" id="1000413"/>
    <lineage>
        <taxon>Eukaryota</taxon>
        <taxon>Viridiplantae</taxon>
        <taxon>Streptophyta</taxon>
        <taxon>Embryophyta</taxon>
        <taxon>Tracheophyta</taxon>
        <taxon>Spermatophyta</taxon>
        <taxon>Magnoliopsida</taxon>
        <taxon>eudicotyledons</taxon>
        <taxon>Gunneridae</taxon>
        <taxon>Pentapetalae</taxon>
        <taxon>rosids</taxon>
        <taxon>malvids</taxon>
        <taxon>Sapindales</taxon>
        <taxon>Sapindaceae</taxon>
        <taxon>Hippocastanoideae</taxon>
        <taxon>Acereae</taxon>
        <taxon>Acer</taxon>
    </lineage>
</organism>
<dbReference type="Proteomes" id="UP000323000">
    <property type="component" value="Chromosome 4"/>
</dbReference>
<accession>A0A5C7I289</accession>
<dbReference type="PANTHER" id="PTHR13068">
    <property type="entry name" value="CGI-12 PROTEIN-RELATED"/>
    <property type="match status" value="1"/>
</dbReference>
<keyword evidence="5" id="KW-1185">Reference proteome</keyword>
<dbReference type="OrthoDB" id="913021at2759"/>
<name>A0A5C7I289_9ROSI</name>
<evidence type="ECO:0000313" key="4">
    <source>
        <dbReference type="EMBL" id="TXG63623.1"/>
    </source>
</evidence>
<keyword evidence="2" id="KW-0806">Transcription termination</keyword>